<proteinExistence type="predicted"/>
<dbReference type="CDD" id="cd00143">
    <property type="entry name" value="PP2Cc"/>
    <property type="match status" value="1"/>
</dbReference>
<feature type="domain" description="PPM-type phosphatase" evidence="1">
    <location>
        <begin position="177"/>
        <end position="444"/>
    </location>
</feature>
<dbReference type="Gene3D" id="3.60.40.10">
    <property type="entry name" value="PPM-type phosphatase domain"/>
    <property type="match status" value="1"/>
</dbReference>
<dbReference type="InterPro" id="IPR036457">
    <property type="entry name" value="PPM-type-like_dom_sf"/>
</dbReference>
<reference evidence="3" key="1">
    <citation type="submission" date="2014-03" db="EMBL/GenBank/DDBJ databases">
        <authorList>
            <person name="Aksoy S."/>
            <person name="Warren W."/>
            <person name="Wilson R.K."/>
        </authorList>
    </citation>
    <scope>NUCLEOTIDE SEQUENCE [LARGE SCALE GENOMIC DNA]</scope>
    <source>
        <strain evidence="3">IAEA</strain>
    </source>
</reference>
<reference evidence="2" key="2">
    <citation type="submission" date="2020-05" db="UniProtKB">
        <authorList>
            <consortium name="EnsemblMetazoa"/>
        </authorList>
    </citation>
    <scope>IDENTIFICATION</scope>
    <source>
        <strain evidence="2">IAEA</strain>
    </source>
</reference>
<dbReference type="Pfam" id="PF00481">
    <property type="entry name" value="PP2C"/>
    <property type="match status" value="1"/>
</dbReference>
<dbReference type="SUPFAM" id="SSF81606">
    <property type="entry name" value="PP2C-like"/>
    <property type="match status" value="1"/>
</dbReference>
<dbReference type="VEuPathDB" id="VectorBase:GBRI025643"/>
<dbReference type="FunFam" id="3.60.40.10:FF:000165">
    <property type="entry name" value="protein phosphatase 1F"/>
    <property type="match status" value="1"/>
</dbReference>
<dbReference type="PROSITE" id="PS51746">
    <property type="entry name" value="PPM_2"/>
    <property type="match status" value="1"/>
</dbReference>
<protein>
    <recommendedName>
        <fullName evidence="1">PPM-type phosphatase domain-containing protein</fullName>
    </recommendedName>
</protein>
<dbReference type="GO" id="GO:0004722">
    <property type="term" value="F:protein serine/threonine phosphatase activity"/>
    <property type="evidence" value="ECO:0007669"/>
    <property type="project" value="InterPro"/>
</dbReference>
<dbReference type="EnsemblMetazoa" id="GBRI025643-RA">
    <property type="protein sequence ID" value="GBRI025643-PA"/>
    <property type="gene ID" value="GBRI025643"/>
</dbReference>
<accession>A0A1A9WN24</accession>
<evidence type="ECO:0000313" key="3">
    <source>
        <dbReference type="Proteomes" id="UP000091820"/>
    </source>
</evidence>
<dbReference type="InterPro" id="IPR015655">
    <property type="entry name" value="PP2C"/>
</dbReference>
<dbReference type="SMART" id="SM00332">
    <property type="entry name" value="PP2Cc"/>
    <property type="match status" value="1"/>
</dbReference>
<dbReference type="AlphaFoldDB" id="A0A1A9WN24"/>
<evidence type="ECO:0000313" key="2">
    <source>
        <dbReference type="EnsemblMetazoa" id="GBRI025643-PA"/>
    </source>
</evidence>
<organism evidence="2 3">
    <name type="scientific">Glossina brevipalpis</name>
    <dbReference type="NCBI Taxonomy" id="37001"/>
    <lineage>
        <taxon>Eukaryota</taxon>
        <taxon>Metazoa</taxon>
        <taxon>Ecdysozoa</taxon>
        <taxon>Arthropoda</taxon>
        <taxon>Hexapoda</taxon>
        <taxon>Insecta</taxon>
        <taxon>Pterygota</taxon>
        <taxon>Neoptera</taxon>
        <taxon>Endopterygota</taxon>
        <taxon>Diptera</taxon>
        <taxon>Brachycera</taxon>
        <taxon>Muscomorpha</taxon>
        <taxon>Hippoboscoidea</taxon>
        <taxon>Glossinidae</taxon>
        <taxon>Glossina</taxon>
    </lineage>
</organism>
<dbReference type="STRING" id="37001.A0A1A9WN24"/>
<sequence length="470" mass="54029">MSNTKYEITNSSKITFCLPNECIYLEEFKTFLRELSRNLSDNLLDTELRNCVTRNNNETYSVEGGELQAEILMQIWQQLQVKQCPEHFKMAILKLIEEQICGELKNAKIREQLQIMRLAIGDNDEVNVCYDLLKLQKFINQWVDKVLLHLSDNSKEENLKTYAECFNKSDKMLKVFSYAECHIKNKPRKMEDRHTCMPRFSEMLNTKDMYSFYGVFDGHSGSLAATYAANQLPYLISQQLKRRSLAQSQSDCDFHREAFESAFLQADQNFAKKRICSGTTAVCALLKYNAEEMQHLYVAWVGDSRALLVSPTMQLQLVKAHKPDNIDERKRIESLEIGGAVMFVHGQWRVNGIINVSRSIGDSSVKAVIAEPDFVDIPLQTAHDFLLLGSDGLWDHVAEKLIVQTVYKGLDDKEQSLEDIPKHLIELAKQGDSQDNITAILVLLKDRSKINENYKRYQENKNLIASRGKF</sequence>
<dbReference type="Proteomes" id="UP000091820">
    <property type="component" value="Unassembled WGS sequence"/>
</dbReference>
<keyword evidence="3" id="KW-1185">Reference proteome</keyword>
<evidence type="ECO:0000259" key="1">
    <source>
        <dbReference type="PROSITE" id="PS51746"/>
    </source>
</evidence>
<dbReference type="PANTHER" id="PTHR47992">
    <property type="entry name" value="PROTEIN PHOSPHATASE"/>
    <property type="match status" value="1"/>
</dbReference>
<dbReference type="InterPro" id="IPR001932">
    <property type="entry name" value="PPM-type_phosphatase-like_dom"/>
</dbReference>
<name>A0A1A9WN24_9MUSC</name>